<geneLocation type="plasmid" evidence="1 2">
    <name>plas4</name>
</geneLocation>
<dbReference type="EMBL" id="CP050127">
    <property type="protein sequence ID" value="QIP44024.1"/>
    <property type="molecule type" value="Genomic_DNA"/>
</dbReference>
<reference evidence="1 2" key="1">
    <citation type="submission" date="2020-03" db="EMBL/GenBank/DDBJ databases">
        <title>Screen low temperature-resistant strains for efficient degradation of petroleum hydrocarbons under the low temperature.</title>
        <authorList>
            <person name="Wang Y."/>
            <person name="Chen J."/>
        </authorList>
    </citation>
    <scope>NUCLEOTIDE SEQUENCE [LARGE SCALE GENOMIC DNA]</scope>
    <source>
        <strain evidence="1 2">KB1</strain>
        <plasmid evidence="1 2">plas4</plasmid>
    </source>
</reference>
<evidence type="ECO:0000313" key="1">
    <source>
        <dbReference type="EMBL" id="QIP44024.1"/>
    </source>
</evidence>
<organism evidence="1 2">
    <name type="scientific">Rhodococcus erythropolis</name>
    <name type="common">Arthrobacter picolinophilus</name>
    <dbReference type="NCBI Taxonomy" id="1833"/>
    <lineage>
        <taxon>Bacteria</taxon>
        <taxon>Bacillati</taxon>
        <taxon>Actinomycetota</taxon>
        <taxon>Actinomycetes</taxon>
        <taxon>Mycobacteriales</taxon>
        <taxon>Nocardiaceae</taxon>
        <taxon>Rhodococcus</taxon>
        <taxon>Rhodococcus erythropolis group</taxon>
    </lineage>
</organism>
<name>A0A6G9D4E0_RHOER</name>
<dbReference type="Proteomes" id="UP000502345">
    <property type="component" value="Plasmid plas4"/>
</dbReference>
<dbReference type="AlphaFoldDB" id="A0A6G9D4E0"/>
<sequence length="191" mass="20292">MIRRVQVHIVGSRHPLHAASSARGTTDELERAAMTDPTNENVTDRGSTVFAVSLMYRAVDSPVSELHSTHPSLTRAVESLARHVHAAAVDPIDDVRAAIVEEALRQDAVVVFEYAGAAVEVIRAFDAFASTVPSSPTPESVKVIRAFDAFSNTEHSATAPAAAWERAAQTFLAPAPSSPTAPAVVSDGEQR</sequence>
<proteinExistence type="predicted"/>
<evidence type="ECO:0000313" key="2">
    <source>
        <dbReference type="Proteomes" id="UP000502345"/>
    </source>
</evidence>
<keyword evidence="1" id="KW-0614">Plasmid</keyword>
<accession>A0A6G9D4E0</accession>
<protein>
    <submittedName>
        <fullName evidence="1">Uncharacterized protein</fullName>
    </submittedName>
</protein>
<gene>
    <name evidence="1" type="ORF">G9444_6781</name>
</gene>